<sequence length="49" mass="5682">MTEATYLQLRDRYRFEARGQVEIKGKGKLNTYWLMEKLPEPVPGGEAIP</sequence>
<accession>A0ABT3L4G7</accession>
<feature type="domain" description="Guanylate cyclase" evidence="1">
    <location>
        <begin position="1"/>
        <end position="35"/>
    </location>
</feature>
<evidence type="ECO:0000313" key="3">
    <source>
        <dbReference type="Proteomes" id="UP001526426"/>
    </source>
</evidence>
<dbReference type="RefSeq" id="WP_265264160.1">
    <property type="nucleotide sequence ID" value="NZ_JAIHOM010000035.1"/>
</dbReference>
<dbReference type="InterPro" id="IPR029787">
    <property type="entry name" value="Nucleotide_cyclase"/>
</dbReference>
<evidence type="ECO:0000313" key="2">
    <source>
        <dbReference type="EMBL" id="MCW6036398.1"/>
    </source>
</evidence>
<reference evidence="2 3" key="1">
    <citation type="submission" date="2021-08" db="EMBL/GenBank/DDBJ databases">
        <title>Draft genome sequence of Spirulina subsalsa with high tolerance to salinity and hype-accumulation of phycocyanin.</title>
        <authorList>
            <person name="Pei H."/>
            <person name="Jiang L."/>
        </authorList>
    </citation>
    <scope>NUCLEOTIDE SEQUENCE [LARGE SCALE GENOMIC DNA]</scope>
    <source>
        <strain evidence="2 3">FACHB-351</strain>
    </source>
</reference>
<gene>
    <name evidence="2" type="ORF">K4A83_08965</name>
</gene>
<comment type="caution">
    <text evidence="2">The sequence shown here is derived from an EMBL/GenBank/DDBJ whole genome shotgun (WGS) entry which is preliminary data.</text>
</comment>
<dbReference type="Gene3D" id="3.30.70.1230">
    <property type="entry name" value="Nucleotide cyclase"/>
    <property type="match status" value="1"/>
</dbReference>
<dbReference type="Proteomes" id="UP001526426">
    <property type="component" value="Unassembled WGS sequence"/>
</dbReference>
<keyword evidence="3" id="KW-1185">Reference proteome</keyword>
<evidence type="ECO:0000259" key="1">
    <source>
        <dbReference type="Pfam" id="PF00211"/>
    </source>
</evidence>
<protein>
    <submittedName>
        <fullName evidence="2">Adenylate/guanylate cyclase domain-containing protein</fullName>
    </submittedName>
</protein>
<dbReference type="SUPFAM" id="SSF55073">
    <property type="entry name" value="Nucleotide cyclase"/>
    <property type="match status" value="1"/>
</dbReference>
<dbReference type="EMBL" id="JAIHOM010000035">
    <property type="protein sequence ID" value="MCW6036398.1"/>
    <property type="molecule type" value="Genomic_DNA"/>
</dbReference>
<name>A0ABT3L4G7_9CYAN</name>
<proteinExistence type="predicted"/>
<dbReference type="InterPro" id="IPR001054">
    <property type="entry name" value="A/G_cyclase"/>
</dbReference>
<dbReference type="Pfam" id="PF00211">
    <property type="entry name" value="Guanylate_cyc"/>
    <property type="match status" value="1"/>
</dbReference>
<organism evidence="2 3">
    <name type="scientific">Spirulina subsalsa FACHB-351</name>
    <dbReference type="NCBI Taxonomy" id="234711"/>
    <lineage>
        <taxon>Bacteria</taxon>
        <taxon>Bacillati</taxon>
        <taxon>Cyanobacteriota</taxon>
        <taxon>Cyanophyceae</taxon>
        <taxon>Spirulinales</taxon>
        <taxon>Spirulinaceae</taxon>
        <taxon>Spirulina</taxon>
    </lineage>
</organism>